<dbReference type="PANTHER" id="PTHR10010">
    <property type="entry name" value="SOLUTE CARRIER FAMILY 34 SODIUM PHOSPHATE , MEMBER 2-RELATED"/>
    <property type="match status" value="1"/>
</dbReference>
<dbReference type="RefSeq" id="WP_110518757.1">
    <property type="nucleotide sequence ID" value="NZ_PDOF01000001.1"/>
</dbReference>
<keyword evidence="8" id="KW-1185">Reference proteome</keyword>
<comment type="subcellular location">
    <subcellularLocation>
        <location evidence="1">Cell membrane</location>
        <topology evidence="1">Multi-pass membrane protein</topology>
    </subcellularLocation>
</comment>
<feature type="transmembrane region" description="Helical" evidence="6">
    <location>
        <begin position="239"/>
        <end position="260"/>
    </location>
</feature>
<evidence type="ECO:0000313" key="8">
    <source>
        <dbReference type="Proteomes" id="UP000248066"/>
    </source>
</evidence>
<name>A0A2W0HNN1_9BACI</name>
<sequence>MKELFSLFAIYAALFLFGMTVMRQGLLNLQGRRMSDFLVKFIDRPYKGLLAGALVTGLLQSSSAVMVMTVGLVAARVISFRHSIGIMLGANIGTCLTLEIVAMNTTWLIAPLLIFGVPLLMTRNHVLFCIGCFSFGLGSIFVAMHGFETLAYPLSSLTAVYEWLTSTDEKSTLALLAGIFLSGVIQSSSAVSAITMSFMNEHIFSLPTGIAIMLGANIGTCVTAWLASIGGSVESRLTAYAHIWINIIGVIVFFPFLHVFADVIQLTADTPAIQLAHAATVFNILSSAVILPFTDRFARFLIKVHRIKDPRI</sequence>
<dbReference type="NCBIfam" id="TIGR00704">
    <property type="entry name" value="NaPi_cotrn_rel"/>
    <property type="match status" value="1"/>
</dbReference>
<evidence type="ECO:0000256" key="1">
    <source>
        <dbReference type="ARBA" id="ARBA00004651"/>
    </source>
</evidence>
<dbReference type="InterPro" id="IPR004633">
    <property type="entry name" value="NaPi_cotrn-rel/YqeW-like"/>
</dbReference>
<feature type="transmembrane region" description="Helical" evidence="6">
    <location>
        <begin position="125"/>
        <end position="147"/>
    </location>
</feature>
<keyword evidence="2" id="KW-1003">Cell membrane</keyword>
<feature type="transmembrane region" description="Helical" evidence="6">
    <location>
        <begin position="272"/>
        <end position="293"/>
    </location>
</feature>
<dbReference type="AlphaFoldDB" id="A0A2W0HNN1"/>
<keyword evidence="3 6" id="KW-0812">Transmembrane</keyword>
<evidence type="ECO:0000256" key="2">
    <source>
        <dbReference type="ARBA" id="ARBA00022475"/>
    </source>
</evidence>
<evidence type="ECO:0000313" key="7">
    <source>
        <dbReference type="EMBL" id="PYZ98692.1"/>
    </source>
</evidence>
<organism evidence="7 8">
    <name type="scientific">Alteribacter lacisalsi</name>
    <dbReference type="NCBI Taxonomy" id="2045244"/>
    <lineage>
        <taxon>Bacteria</taxon>
        <taxon>Bacillati</taxon>
        <taxon>Bacillota</taxon>
        <taxon>Bacilli</taxon>
        <taxon>Bacillales</taxon>
        <taxon>Bacillaceae</taxon>
        <taxon>Alteribacter</taxon>
    </lineage>
</organism>
<feature type="transmembrane region" description="Helical" evidence="6">
    <location>
        <begin position="49"/>
        <end position="75"/>
    </location>
</feature>
<evidence type="ECO:0000256" key="3">
    <source>
        <dbReference type="ARBA" id="ARBA00022692"/>
    </source>
</evidence>
<evidence type="ECO:0000256" key="6">
    <source>
        <dbReference type="SAM" id="Phobius"/>
    </source>
</evidence>
<feature type="transmembrane region" description="Helical" evidence="6">
    <location>
        <begin position="173"/>
        <end position="198"/>
    </location>
</feature>
<keyword evidence="4 6" id="KW-1133">Transmembrane helix</keyword>
<protein>
    <submittedName>
        <fullName evidence="7">Na/Pi cotransporter</fullName>
    </submittedName>
</protein>
<dbReference type="GO" id="GO:0005436">
    <property type="term" value="F:sodium:phosphate symporter activity"/>
    <property type="evidence" value="ECO:0007669"/>
    <property type="project" value="InterPro"/>
</dbReference>
<dbReference type="InterPro" id="IPR003841">
    <property type="entry name" value="Na/Pi_transpt"/>
</dbReference>
<feature type="transmembrane region" description="Helical" evidence="6">
    <location>
        <begin position="96"/>
        <end position="119"/>
    </location>
</feature>
<dbReference type="EMBL" id="PDOF01000001">
    <property type="protein sequence ID" value="PYZ98692.1"/>
    <property type="molecule type" value="Genomic_DNA"/>
</dbReference>
<reference evidence="7 8" key="1">
    <citation type="submission" date="2017-10" db="EMBL/GenBank/DDBJ databases">
        <title>Bacillus sp. nov., a halophilic bacterium isolated from a Yangshapao Lake.</title>
        <authorList>
            <person name="Wang H."/>
        </authorList>
    </citation>
    <scope>NUCLEOTIDE SEQUENCE [LARGE SCALE GENOMIC DNA]</scope>
    <source>
        <strain evidence="7 8">YSP-3</strain>
    </source>
</reference>
<proteinExistence type="predicted"/>
<evidence type="ECO:0000256" key="5">
    <source>
        <dbReference type="ARBA" id="ARBA00023136"/>
    </source>
</evidence>
<dbReference type="PANTHER" id="PTHR10010:SF46">
    <property type="entry name" value="SODIUM-DEPENDENT PHOSPHATE TRANSPORT PROTEIN 2B"/>
    <property type="match status" value="1"/>
</dbReference>
<accession>A0A2W0HNN1</accession>
<evidence type="ECO:0000256" key="4">
    <source>
        <dbReference type="ARBA" id="ARBA00022989"/>
    </source>
</evidence>
<dbReference type="Pfam" id="PF02690">
    <property type="entry name" value="Na_Pi_cotrans"/>
    <property type="match status" value="2"/>
</dbReference>
<dbReference type="NCBIfam" id="NF037997">
    <property type="entry name" value="Na_Pi_symport"/>
    <property type="match status" value="1"/>
</dbReference>
<dbReference type="Proteomes" id="UP000248066">
    <property type="component" value="Unassembled WGS sequence"/>
</dbReference>
<gene>
    <name evidence="7" type="ORF">CR205_08980</name>
</gene>
<keyword evidence="5 6" id="KW-0472">Membrane</keyword>
<feature type="transmembrane region" description="Helical" evidence="6">
    <location>
        <begin position="204"/>
        <end position="227"/>
    </location>
</feature>
<comment type="caution">
    <text evidence="7">The sequence shown here is derived from an EMBL/GenBank/DDBJ whole genome shotgun (WGS) entry which is preliminary data.</text>
</comment>
<dbReference type="GO" id="GO:0044341">
    <property type="term" value="P:sodium-dependent phosphate transport"/>
    <property type="evidence" value="ECO:0007669"/>
    <property type="project" value="InterPro"/>
</dbReference>
<dbReference type="GO" id="GO:0005886">
    <property type="term" value="C:plasma membrane"/>
    <property type="evidence" value="ECO:0007669"/>
    <property type="project" value="UniProtKB-SubCell"/>
</dbReference>
<dbReference type="OrthoDB" id="9763003at2"/>